<dbReference type="SUPFAM" id="SSF53474">
    <property type="entry name" value="alpha/beta-Hydrolases"/>
    <property type="match status" value="1"/>
</dbReference>
<dbReference type="HOGENOM" id="CLU_972025_0_0_9"/>
<name>J8EYJ9_BACCE</name>
<protein>
    <recommendedName>
        <fullName evidence="3">Chemotaxis protein</fullName>
    </recommendedName>
</protein>
<organism evidence="1 2">
    <name type="scientific">Bacillus cereus MC67</name>
    <dbReference type="NCBI Taxonomy" id="1053219"/>
    <lineage>
        <taxon>Bacteria</taxon>
        <taxon>Bacillati</taxon>
        <taxon>Bacillota</taxon>
        <taxon>Bacilli</taxon>
        <taxon>Bacillales</taxon>
        <taxon>Bacillaceae</taxon>
        <taxon>Bacillus</taxon>
        <taxon>Bacillus cereus group</taxon>
    </lineage>
</organism>
<dbReference type="AlphaFoldDB" id="J8EYJ9"/>
<sequence length="294" mass="34285">MTKIAVAIIHGIGEQKPEFADKMIALIKERFQQELIHFIDEPALELVFKPISWSELFAEREKDFFQKIVLDENLYFNDLRRFVIHYLGDAIAYQPVETVKHNYERVHDKVKHNYERVHDKVKQNLNELSKKAGETAPLCIISHSLGSVIASNYFYDLQFKNNTQDSIIDKLSPLEEGETLTLFYTLGTTLPLWSLRYHDFNRPINIPSKKLDNFHPGLKGEWINFYDKDDILGYPLRGVDESYKDAVTEDKEINIGGLMTSWNPLSHLAYFIDNDVIDSIVESLVRTWKYINIK</sequence>
<evidence type="ECO:0008006" key="3">
    <source>
        <dbReference type="Google" id="ProtNLM"/>
    </source>
</evidence>
<dbReference type="Proteomes" id="UP000006997">
    <property type="component" value="Unassembled WGS sequence"/>
</dbReference>
<gene>
    <name evidence="1" type="ORF">II3_05210</name>
</gene>
<dbReference type="EMBL" id="AHEN01000050">
    <property type="protein sequence ID" value="EJQ93789.1"/>
    <property type="molecule type" value="Genomic_DNA"/>
</dbReference>
<evidence type="ECO:0000313" key="2">
    <source>
        <dbReference type="Proteomes" id="UP000006997"/>
    </source>
</evidence>
<proteinExistence type="predicted"/>
<dbReference type="RefSeq" id="WP_002161907.1">
    <property type="nucleotide sequence ID" value="NZ_JH792115.1"/>
</dbReference>
<evidence type="ECO:0000313" key="1">
    <source>
        <dbReference type="EMBL" id="EJQ93789.1"/>
    </source>
</evidence>
<dbReference type="PATRIC" id="fig|1053219.3.peg.5334"/>
<reference evidence="1 2" key="1">
    <citation type="submission" date="2012-04" db="EMBL/GenBank/DDBJ databases">
        <title>The Genome Sequence of Bacillus cereus MC67.</title>
        <authorList>
            <consortium name="The Broad Institute Genome Sequencing Platform"/>
            <consortium name="The Broad Institute Genome Sequencing Center for Infectious Disease"/>
            <person name="Feldgarden M."/>
            <person name="Van der Auwera G.A."/>
            <person name="Mahillon J."/>
            <person name="Duprez V."/>
            <person name="Timmery S."/>
            <person name="Mattelet C."/>
            <person name="Dierick K."/>
            <person name="Sun M."/>
            <person name="Yu Z."/>
            <person name="Zhu L."/>
            <person name="Hu X."/>
            <person name="Shank E.B."/>
            <person name="Swiecicka I."/>
            <person name="Hansen B.M."/>
            <person name="Andrup L."/>
            <person name="Young S.K."/>
            <person name="Zeng Q."/>
            <person name="Gargeya S."/>
            <person name="Fitzgerald M."/>
            <person name="Haas B."/>
            <person name="Abouelleil A."/>
            <person name="Alvarado L."/>
            <person name="Arachchi H.M."/>
            <person name="Berlin A."/>
            <person name="Chapman S.B."/>
            <person name="Goldberg J."/>
            <person name="Griggs A."/>
            <person name="Gujja S."/>
            <person name="Hansen M."/>
            <person name="Howarth C."/>
            <person name="Imamovic A."/>
            <person name="Larimer J."/>
            <person name="McCowen C."/>
            <person name="Montmayeur A."/>
            <person name="Murphy C."/>
            <person name="Neiman D."/>
            <person name="Pearson M."/>
            <person name="Priest M."/>
            <person name="Roberts A."/>
            <person name="Saif S."/>
            <person name="Shea T."/>
            <person name="Sisk P."/>
            <person name="Sykes S."/>
            <person name="Wortman J."/>
            <person name="Nusbaum C."/>
            <person name="Birren B."/>
        </authorList>
    </citation>
    <scope>NUCLEOTIDE SEQUENCE [LARGE SCALE GENOMIC DNA]</scope>
    <source>
        <strain evidence="1 2">MC67</strain>
    </source>
</reference>
<accession>J8EYJ9</accession>
<dbReference type="InterPro" id="IPR029058">
    <property type="entry name" value="AB_hydrolase_fold"/>
</dbReference>
<comment type="caution">
    <text evidence="1">The sequence shown here is derived from an EMBL/GenBank/DDBJ whole genome shotgun (WGS) entry which is preliminary data.</text>
</comment>